<comment type="catalytic activity">
    <reaction evidence="1">
        <text>ATP + protein L-histidine = ADP + protein N-phospho-L-histidine.</text>
        <dbReference type="EC" id="2.7.13.3"/>
    </reaction>
</comment>
<feature type="domain" description="Histidine kinase" evidence="10">
    <location>
        <begin position="306"/>
        <end position="519"/>
    </location>
</feature>
<dbReference type="SMART" id="SM00086">
    <property type="entry name" value="PAC"/>
    <property type="match status" value="1"/>
</dbReference>
<gene>
    <name evidence="13" type="ORF">SAMN05421721_10457</name>
</gene>
<dbReference type="OrthoDB" id="7991996at2"/>
<dbReference type="PROSITE" id="PS50109">
    <property type="entry name" value="HIS_KIN"/>
    <property type="match status" value="1"/>
</dbReference>
<keyword evidence="8" id="KW-0902">Two-component regulatory system</keyword>
<dbReference type="Gene3D" id="3.30.565.10">
    <property type="entry name" value="Histidine kinase-like ATPase, C-terminal domain"/>
    <property type="match status" value="1"/>
</dbReference>
<dbReference type="PROSITE" id="PS50113">
    <property type="entry name" value="PAC"/>
    <property type="match status" value="1"/>
</dbReference>
<dbReference type="GO" id="GO:0005524">
    <property type="term" value="F:ATP binding"/>
    <property type="evidence" value="ECO:0007669"/>
    <property type="project" value="UniProtKB-KW"/>
</dbReference>
<dbReference type="Proteomes" id="UP000199556">
    <property type="component" value="Unassembled WGS sequence"/>
</dbReference>
<dbReference type="CDD" id="cd00130">
    <property type="entry name" value="PAS"/>
    <property type="match status" value="1"/>
</dbReference>
<dbReference type="PANTHER" id="PTHR43065">
    <property type="entry name" value="SENSOR HISTIDINE KINASE"/>
    <property type="match status" value="1"/>
</dbReference>
<evidence type="ECO:0000256" key="9">
    <source>
        <dbReference type="SAM" id="MobiDB-lite"/>
    </source>
</evidence>
<evidence type="ECO:0000256" key="5">
    <source>
        <dbReference type="ARBA" id="ARBA00022741"/>
    </source>
</evidence>
<evidence type="ECO:0000313" key="13">
    <source>
        <dbReference type="EMBL" id="SFM38082.1"/>
    </source>
</evidence>
<dbReference type="InterPro" id="IPR035965">
    <property type="entry name" value="PAS-like_dom_sf"/>
</dbReference>
<keyword evidence="5" id="KW-0547">Nucleotide-binding</keyword>
<dbReference type="PANTHER" id="PTHR43065:SF10">
    <property type="entry name" value="PEROXIDE STRESS-ACTIVATED HISTIDINE KINASE MAK3"/>
    <property type="match status" value="1"/>
</dbReference>
<evidence type="ECO:0000256" key="1">
    <source>
        <dbReference type="ARBA" id="ARBA00000085"/>
    </source>
</evidence>
<evidence type="ECO:0000256" key="6">
    <source>
        <dbReference type="ARBA" id="ARBA00022777"/>
    </source>
</evidence>
<evidence type="ECO:0000256" key="8">
    <source>
        <dbReference type="ARBA" id="ARBA00023012"/>
    </source>
</evidence>
<dbReference type="SUPFAM" id="SSF55874">
    <property type="entry name" value="ATPase domain of HSP90 chaperone/DNA topoisomerase II/histidine kinase"/>
    <property type="match status" value="1"/>
</dbReference>
<dbReference type="Pfam" id="PF02518">
    <property type="entry name" value="HATPase_c"/>
    <property type="match status" value="1"/>
</dbReference>
<dbReference type="Pfam" id="PF00989">
    <property type="entry name" value="PAS"/>
    <property type="match status" value="1"/>
</dbReference>
<dbReference type="PRINTS" id="PR00344">
    <property type="entry name" value="BCTRLSENSOR"/>
</dbReference>
<proteinExistence type="predicted"/>
<dbReference type="Gene3D" id="3.30.450.20">
    <property type="entry name" value="PAS domain"/>
    <property type="match status" value="2"/>
</dbReference>
<accession>A0A1I4QDA9</accession>
<name>A0A1I4QDA9_ECTMO</name>
<keyword evidence="6" id="KW-0418">Kinase</keyword>
<feature type="domain" description="PAS" evidence="11">
    <location>
        <begin position="26"/>
        <end position="72"/>
    </location>
</feature>
<keyword evidence="3" id="KW-0597">Phosphoprotein</keyword>
<protein>
    <recommendedName>
        <fullName evidence="2">histidine kinase</fullName>
        <ecNumber evidence="2">2.7.13.3</ecNumber>
    </recommendedName>
</protein>
<dbReference type="InterPro" id="IPR000700">
    <property type="entry name" value="PAS-assoc_C"/>
</dbReference>
<evidence type="ECO:0000259" key="12">
    <source>
        <dbReference type="PROSITE" id="PS50113"/>
    </source>
</evidence>
<dbReference type="InterPro" id="IPR000014">
    <property type="entry name" value="PAS"/>
</dbReference>
<dbReference type="EMBL" id="FOUO01000004">
    <property type="protein sequence ID" value="SFM38082.1"/>
    <property type="molecule type" value="Genomic_DNA"/>
</dbReference>
<dbReference type="STRING" id="195064.SAMN05421721_10457"/>
<keyword evidence="4" id="KW-0808">Transferase</keyword>
<dbReference type="RefSeq" id="WP_090483969.1">
    <property type="nucleotide sequence ID" value="NZ_FOUO01000004.1"/>
</dbReference>
<evidence type="ECO:0000259" key="11">
    <source>
        <dbReference type="PROSITE" id="PS50112"/>
    </source>
</evidence>
<dbReference type="GO" id="GO:0004673">
    <property type="term" value="F:protein histidine kinase activity"/>
    <property type="evidence" value="ECO:0007669"/>
    <property type="project" value="UniProtKB-EC"/>
</dbReference>
<dbReference type="GO" id="GO:0006355">
    <property type="term" value="P:regulation of DNA-templated transcription"/>
    <property type="evidence" value="ECO:0007669"/>
    <property type="project" value="InterPro"/>
</dbReference>
<evidence type="ECO:0000256" key="3">
    <source>
        <dbReference type="ARBA" id="ARBA00022553"/>
    </source>
</evidence>
<dbReference type="InterPro" id="IPR004358">
    <property type="entry name" value="Sig_transdc_His_kin-like_C"/>
</dbReference>
<reference evidence="13 14" key="1">
    <citation type="submission" date="2016-10" db="EMBL/GenBank/DDBJ databases">
        <authorList>
            <person name="de Groot N.N."/>
        </authorList>
    </citation>
    <scope>NUCLEOTIDE SEQUENCE [LARGE SCALE GENOMIC DNA]</scope>
    <source>
        <strain evidence="13 14">DSM 4180</strain>
    </source>
</reference>
<keyword evidence="7" id="KW-0067">ATP-binding</keyword>
<dbReference type="EC" id="2.7.13.3" evidence="2"/>
<dbReference type="PROSITE" id="PS50112">
    <property type="entry name" value="PAS"/>
    <property type="match status" value="1"/>
</dbReference>
<dbReference type="SUPFAM" id="SSF55785">
    <property type="entry name" value="PYP-like sensor domain (PAS domain)"/>
    <property type="match status" value="2"/>
</dbReference>
<evidence type="ECO:0000259" key="10">
    <source>
        <dbReference type="PROSITE" id="PS50109"/>
    </source>
</evidence>
<evidence type="ECO:0000256" key="7">
    <source>
        <dbReference type="ARBA" id="ARBA00022840"/>
    </source>
</evidence>
<evidence type="ECO:0000256" key="4">
    <source>
        <dbReference type="ARBA" id="ARBA00022679"/>
    </source>
</evidence>
<organism evidence="13 14">
    <name type="scientific">Ectothiorhodospira mobilis</name>
    <dbReference type="NCBI Taxonomy" id="195064"/>
    <lineage>
        <taxon>Bacteria</taxon>
        <taxon>Pseudomonadati</taxon>
        <taxon>Pseudomonadota</taxon>
        <taxon>Gammaproteobacteria</taxon>
        <taxon>Chromatiales</taxon>
        <taxon>Ectothiorhodospiraceae</taxon>
        <taxon>Ectothiorhodospira</taxon>
    </lineage>
</organism>
<dbReference type="SMART" id="SM00091">
    <property type="entry name" value="PAS"/>
    <property type="match status" value="2"/>
</dbReference>
<dbReference type="NCBIfam" id="TIGR02938">
    <property type="entry name" value="nifL_nitrog"/>
    <property type="match status" value="1"/>
</dbReference>
<evidence type="ECO:0000313" key="14">
    <source>
        <dbReference type="Proteomes" id="UP000199556"/>
    </source>
</evidence>
<dbReference type="InterPro" id="IPR003594">
    <property type="entry name" value="HATPase_dom"/>
</dbReference>
<dbReference type="InterPro" id="IPR013767">
    <property type="entry name" value="PAS_fold"/>
</dbReference>
<dbReference type="GO" id="GO:0000160">
    <property type="term" value="P:phosphorelay signal transduction system"/>
    <property type="evidence" value="ECO:0007669"/>
    <property type="project" value="UniProtKB-KW"/>
</dbReference>
<dbReference type="InterPro" id="IPR001610">
    <property type="entry name" value="PAC"/>
</dbReference>
<feature type="domain" description="PAC" evidence="12">
    <location>
        <begin position="97"/>
        <end position="151"/>
    </location>
</feature>
<dbReference type="InterPro" id="IPR036890">
    <property type="entry name" value="HATPase_C_sf"/>
</dbReference>
<feature type="region of interest" description="Disordered" evidence="9">
    <location>
        <begin position="1"/>
        <end position="25"/>
    </location>
</feature>
<dbReference type="InterPro" id="IPR005467">
    <property type="entry name" value="His_kinase_dom"/>
</dbReference>
<dbReference type="NCBIfam" id="TIGR00229">
    <property type="entry name" value="sensory_box"/>
    <property type="match status" value="1"/>
</dbReference>
<sequence>MPRSDPPFGAADEDESPPQAPGRTLPPRLFYEAVEQSSMAISITDDRARILYANPAFTRVTGYPAGEVIGRNESILSDQHTPALVYETLWGRLRQLQPWSGRLVNRRRDGSRYLAELNIAPVLDAGGRLTHYLGMHRDITEMHRLEHQVRNQKALIESVVDAEPVAIALLDTGGRVVLDNQEYKKLAGDLRAREPARLLLEGIHGPGGAGDLAAMRGEGGFSDREVRVDPGGGRGARWFSCSGTWITEQDAAADAFFAPRRVDYLLLMAKEVTTLRRREEEMRVHALRALTAESERVEGMRETLEAAAYRMQEPVNLIQAAVQLLQRRREGGPDEALMRVLNDALDSGRRALGTLEACIPERREGPAAPVNLNAVLREVLGLFTRRLLAAGVVVEWDPAPVLPPVLGHEEPLRGLFKQLLDNALDALESGGDRRELHIRTRARDDAVQVEIRDTGPGIPEALRLRVFEPFFSTKGRSGDGAGMGLPMVQEVVNRHAGLIAIDPAPPPGCCVRLQFPVQPTAAG</sequence>
<keyword evidence="14" id="KW-1185">Reference proteome</keyword>
<evidence type="ECO:0000256" key="2">
    <source>
        <dbReference type="ARBA" id="ARBA00012438"/>
    </source>
</evidence>
<dbReference type="GO" id="GO:0009399">
    <property type="term" value="P:nitrogen fixation"/>
    <property type="evidence" value="ECO:0007669"/>
    <property type="project" value="InterPro"/>
</dbReference>
<dbReference type="AlphaFoldDB" id="A0A1I4QDA9"/>
<dbReference type="InterPro" id="IPR014285">
    <property type="entry name" value="N_fixation_neg-reg_NifL"/>
</dbReference>
<dbReference type="SMART" id="SM00387">
    <property type="entry name" value="HATPase_c"/>
    <property type="match status" value="1"/>
</dbReference>